<reference evidence="2" key="1">
    <citation type="submission" date="2018-07" db="EMBL/GenBank/DDBJ databases">
        <authorList>
            <person name="Quirk P.G."/>
            <person name="Krulwich T.A."/>
        </authorList>
    </citation>
    <scope>NUCLEOTIDE SEQUENCE</scope>
    <source>
        <strain evidence="2">Anand</strain>
    </source>
</reference>
<name>A0A3B0MMR3_THEAN</name>
<dbReference type="Gene3D" id="1.10.287.110">
    <property type="entry name" value="DnaJ domain"/>
    <property type="match status" value="1"/>
</dbReference>
<proteinExistence type="predicted"/>
<evidence type="ECO:0000313" key="2">
    <source>
        <dbReference type="EMBL" id="SVP91065.1"/>
    </source>
</evidence>
<dbReference type="InterPro" id="IPR036869">
    <property type="entry name" value="J_dom_sf"/>
</dbReference>
<sequence length="211" mass="24147">MKRLQPFNAMESYMINKLTDAVRILELSNELKIDFPKVKSNYNRIVKSVHPDKNCGLDRGLDSVLEAYKLLDYYFNVVLNGKNRQLCHLSCIFDSCSCCDTRHGNSQQSCRYHKSENSEPLTCTLCKPNQLLEDSPKSRQSPTSRFRCINSEDNLSSRFYIEISRNSLDVFEGIPYVTCRCGQILFITKEATALGIQTFDCDVCSCSYNIV</sequence>
<dbReference type="EMBL" id="UIVT01000002">
    <property type="protein sequence ID" value="SVP90551.1"/>
    <property type="molecule type" value="Genomic_DNA"/>
</dbReference>
<protein>
    <submittedName>
        <fullName evidence="2">DnaJ domain containing protein, putative</fullName>
    </submittedName>
</protein>
<dbReference type="SUPFAM" id="SSF46565">
    <property type="entry name" value="Chaperone J-domain"/>
    <property type="match status" value="1"/>
</dbReference>
<organism evidence="2">
    <name type="scientific">Theileria annulata</name>
    <dbReference type="NCBI Taxonomy" id="5874"/>
    <lineage>
        <taxon>Eukaryota</taxon>
        <taxon>Sar</taxon>
        <taxon>Alveolata</taxon>
        <taxon>Apicomplexa</taxon>
        <taxon>Aconoidasida</taxon>
        <taxon>Piroplasmida</taxon>
        <taxon>Theileriidae</taxon>
        <taxon>Theileria</taxon>
    </lineage>
</organism>
<accession>A0A3B0MMR3</accession>
<dbReference type="AlphaFoldDB" id="A0A3B0MMR3"/>
<evidence type="ECO:0000313" key="1">
    <source>
        <dbReference type="EMBL" id="SVP90551.1"/>
    </source>
</evidence>
<gene>
    <name evidence="1" type="ORF">TAT_000126000</name>
    <name evidence="2" type="ORF">TAV_000126100</name>
</gene>
<dbReference type="VEuPathDB" id="PiroplasmaDB:TA15810"/>
<dbReference type="EMBL" id="UIVS01000002">
    <property type="protein sequence ID" value="SVP91065.1"/>
    <property type="molecule type" value="Genomic_DNA"/>
</dbReference>